<feature type="domain" description="RNA ligase" evidence="1">
    <location>
        <begin position="204"/>
        <end position="401"/>
    </location>
</feature>
<dbReference type="Proteomes" id="UP001302126">
    <property type="component" value="Unassembled WGS sequence"/>
</dbReference>
<reference evidence="2" key="2">
    <citation type="submission" date="2023-05" db="EMBL/GenBank/DDBJ databases">
        <authorList>
            <consortium name="Lawrence Berkeley National Laboratory"/>
            <person name="Steindorff A."/>
            <person name="Hensen N."/>
            <person name="Bonometti L."/>
            <person name="Westerberg I."/>
            <person name="Brannstrom I.O."/>
            <person name="Guillou S."/>
            <person name="Cros-Aarteil S."/>
            <person name="Calhoun S."/>
            <person name="Haridas S."/>
            <person name="Kuo A."/>
            <person name="Mondo S."/>
            <person name="Pangilinan J."/>
            <person name="Riley R."/>
            <person name="Labutti K."/>
            <person name="Andreopoulos B."/>
            <person name="Lipzen A."/>
            <person name="Chen C."/>
            <person name="Yanf M."/>
            <person name="Daum C."/>
            <person name="Ng V."/>
            <person name="Clum A."/>
            <person name="Ohm R."/>
            <person name="Martin F."/>
            <person name="Silar P."/>
            <person name="Natvig D."/>
            <person name="Lalanne C."/>
            <person name="Gautier V."/>
            <person name="Ament-Velasquez S.L."/>
            <person name="Kruys A."/>
            <person name="Hutchinson M.I."/>
            <person name="Powell A.J."/>
            <person name="Barry K."/>
            <person name="Miller A.N."/>
            <person name="Grigoriev I.V."/>
            <person name="Debuchy R."/>
            <person name="Gladieux P."/>
            <person name="Thoren M.H."/>
            <person name="Johannesson H."/>
        </authorList>
    </citation>
    <scope>NUCLEOTIDE SEQUENCE</scope>
    <source>
        <strain evidence="2">PSN309</strain>
    </source>
</reference>
<dbReference type="Gene3D" id="3.30.470.30">
    <property type="entry name" value="DNA ligase/mRNA capping enzyme"/>
    <property type="match status" value="1"/>
</dbReference>
<comment type="caution">
    <text evidence="2">The sequence shown here is derived from an EMBL/GenBank/DDBJ whole genome shotgun (WGS) entry which is preliminary data.</text>
</comment>
<feature type="non-terminal residue" evidence="2">
    <location>
        <position position="411"/>
    </location>
</feature>
<protein>
    <recommendedName>
        <fullName evidence="1">RNA ligase domain-containing protein</fullName>
    </recommendedName>
</protein>
<dbReference type="Pfam" id="PF09414">
    <property type="entry name" value="RNA_ligase"/>
    <property type="match status" value="1"/>
</dbReference>
<name>A0AAN6WQQ0_9PEZI</name>
<dbReference type="EMBL" id="MU864442">
    <property type="protein sequence ID" value="KAK4185716.1"/>
    <property type="molecule type" value="Genomic_DNA"/>
</dbReference>
<organism evidence="2 3">
    <name type="scientific">Podospora australis</name>
    <dbReference type="NCBI Taxonomy" id="1536484"/>
    <lineage>
        <taxon>Eukaryota</taxon>
        <taxon>Fungi</taxon>
        <taxon>Dikarya</taxon>
        <taxon>Ascomycota</taxon>
        <taxon>Pezizomycotina</taxon>
        <taxon>Sordariomycetes</taxon>
        <taxon>Sordariomycetidae</taxon>
        <taxon>Sordariales</taxon>
        <taxon>Podosporaceae</taxon>
        <taxon>Podospora</taxon>
    </lineage>
</organism>
<evidence type="ECO:0000313" key="3">
    <source>
        <dbReference type="Proteomes" id="UP001302126"/>
    </source>
</evidence>
<evidence type="ECO:0000259" key="1">
    <source>
        <dbReference type="Pfam" id="PF09414"/>
    </source>
</evidence>
<dbReference type="AlphaFoldDB" id="A0AAN6WQQ0"/>
<reference evidence="2" key="1">
    <citation type="journal article" date="2023" name="Mol. Phylogenet. Evol.">
        <title>Genome-scale phylogeny and comparative genomics of the fungal order Sordariales.</title>
        <authorList>
            <person name="Hensen N."/>
            <person name="Bonometti L."/>
            <person name="Westerberg I."/>
            <person name="Brannstrom I.O."/>
            <person name="Guillou S."/>
            <person name="Cros-Aarteil S."/>
            <person name="Calhoun S."/>
            <person name="Haridas S."/>
            <person name="Kuo A."/>
            <person name="Mondo S."/>
            <person name="Pangilinan J."/>
            <person name="Riley R."/>
            <person name="LaButti K."/>
            <person name="Andreopoulos B."/>
            <person name="Lipzen A."/>
            <person name="Chen C."/>
            <person name="Yan M."/>
            <person name="Daum C."/>
            <person name="Ng V."/>
            <person name="Clum A."/>
            <person name="Steindorff A."/>
            <person name="Ohm R.A."/>
            <person name="Martin F."/>
            <person name="Silar P."/>
            <person name="Natvig D.O."/>
            <person name="Lalanne C."/>
            <person name="Gautier V."/>
            <person name="Ament-Velasquez S.L."/>
            <person name="Kruys A."/>
            <person name="Hutchinson M.I."/>
            <person name="Powell A.J."/>
            <person name="Barry K."/>
            <person name="Miller A.N."/>
            <person name="Grigoriev I.V."/>
            <person name="Debuchy R."/>
            <person name="Gladieux P."/>
            <person name="Hiltunen Thoren M."/>
            <person name="Johannesson H."/>
        </authorList>
    </citation>
    <scope>NUCLEOTIDE SEQUENCE</scope>
    <source>
        <strain evidence="2">PSN309</strain>
    </source>
</reference>
<keyword evidence="3" id="KW-1185">Reference proteome</keyword>
<dbReference type="SUPFAM" id="SSF56091">
    <property type="entry name" value="DNA ligase/mRNA capping enzyme, catalytic domain"/>
    <property type="match status" value="1"/>
</dbReference>
<sequence length="411" mass="47631">MLAADDDRHYRRLVTLRTISSLRRIGGNRQLATIDAWTVVVRTAREFKSGERVIFLEPDAFIPTGILDDQLCKDADMVPATFKGRRGYRAAHDKVEILPSRFLSEDNFFFSQGAILHLSDCPQILYKERSTRQKAKWDEQLPEYINFLQTYDIGRHLHVSKYTLEEPSGTRRNPKVPSFILKTEMERVQNCPNLFIKDKYKTMTFQETKKMDGAAMTVYFLRGDSRYWSTHGTIPLWADPELIRNCHFEMGRAGVCTRNLEILRSPDANKYLRSDPYFATAIRLGLPKILAQLAPCIDSIAIQGELVGSKINGNPHCYAKNSHHDFYIYSIFDIESGKRWDPRRTEDWVKTKPHLKHVPVLGYHTVRSIAKSHEELLTRAYLTHGEGLVFKCLVDGRWFKVLSERWFVERG</sequence>
<proteinExistence type="predicted"/>
<evidence type="ECO:0000313" key="2">
    <source>
        <dbReference type="EMBL" id="KAK4185716.1"/>
    </source>
</evidence>
<dbReference type="InterPro" id="IPR021122">
    <property type="entry name" value="RNA_ligase_dom_REL/Rnl2"/>
</dbReference>
<accession>A0AAN6WQQ0</accession>
<gene>
    <name evidence="2" type="ORF">QBC35DRAFT_388958</name>
</gene>